<proteinExistence type="predicted"/>
<dbReference type="Proteomes" id="UP000193685">
    <property type="component" value="Unassembled WGS sequence"/>
</dbReference>
<reference evidence="1 2" key="1">
    <citation type="submission" date="2016-07" db="EMBL/GenBank/DDBJ databases">
        <title>Pervasive Adenine N6-methylation of Active Genes in Fungi.</title>
        <authorList>
            <consortium name="DOE Joint Genome Institute"/>
            <person name="Mondo S.J."/>
            <person name="Dannebaum R.O."/>
            <person name="Kuo R.C."/>
            <person name="Labutti K."/>
            <person name="Haridas S."/>
            <person name="Kuo A."/>
            <person name="Salamov A."/>
            <person name="Ahrendt S.R."/>
            <person name="Lipzen A."/>
            <person name="Sullivan W."/>
            <person name="Andreopoulos W.B."/>
            <person name="Clum A."/>
            <person name="Lindquist E."/>
            <person name="Daum C."/>
            <person name="Ramamoorthy G.K."/>
            <person name="Gryganskyi A."/>
            <person name="Culley D."/>
            <person name="Magnuson J.K."/>
            <person name="James T.Y."/>
            <person name="O'Malley M.A."/>
            <person name="Stajich J.E."/>
            <person name="Spatafora J.W."/>
            <person name="Visel A."/>
            <person name="Grigoriev I.V."/>
        </authorList>
    </citation>
    <scope>NUCLEOTIDE SEQUENCE [LARGE SCALE GENOMIC DNA]</scope>
    <source>
        <strain evidence="1 2">12-1054</strain>
    </source>
</reference>
<dbReference type="RefSeq" id="XP_040726725.1">
    <property type="nucleotide sequence ID" value="XM_040866666.1"/>
</dbReference>
<evidence type="ECO:0000313" key="1">
    <source>
        <dbReference type="EMBL" id="ORY84942.1"/>
    </source>
</evidence>
<keyword evidence="2" id="KW-1185">Reference proteome</keyword>
<gene>
    <name evidence="1" type="ORF">BCR37DRAFT_255022</name>
</gene>
<organism evidence="1 2">
    <name type="scientific">Protomyces lactucae-debilis</name>
    <dbReference type="NCBI Taxonomy" id="2754530"/>
    <lineage>
        <taxon>Eukaryota</taxon>
        <taxon>Fungi</taxon>
        <taxon>Dikarya</taxon>
        <taxon>Ascomycota</taxon>
        <taxon>Taphrinomycotina</taxon>
        <taxon>Taphrinomycetes</taxon>
        <taxon>Taphrinales</taxon>
        <taxon>Protomycetaceae</taxon>
        <taxon>Protomyces</taxon>
    </lineage>
</organism>
<comment type="caution">
    <text evidence="1">The sequence shown here is derived from an EMBL/GenBank/DDBJ whole genome shotgun (WGS) entry which is preliminary data.</text>
</comment>
<name>A0A1Y2FLS3_PROLT</name>
<evidence type="ECO:0000313" key="2">
    <source>
        <dbReference type="Proteomes" id="UP000193685"/>
    </source>
</evidence>
<dbReference type="AlphaFoldDB" id="A0A1Y2FLS3"/>
<protein>
    <submittedName>
        <fullName evidence="1">Uncharacterized protein</fullName>
    </submittedName>
</protein>
<sequence length="155" mass="17190">MGMTNEEVNQIVASDQHHSYHQVDALASDMNQLRRANQLELPNLRQAILAPQALAARTMVWHPLSPYALCKLVGIQAFSGPSRVGWTILSCDTVWQPAVPVPSGHLTVRYLNTTRCCEPGVRQARPLALDNDRERTSIVAAPTLNTVRQTRCVPK</sequence>
<accession>A0A1Y2FLS3</accession>
<dbReference type="GeneID" id="63783265"/>
<dbReference type="EMBL" id="MCFI01000005">
    <property type="protein sequence ID" value="ORY84942.1"/>
    <property type="molecule type" value="Genomic_DNA"/>
</dbReference>